<protein>
    <recommendedName>
        <fullName evidence="3">HTH marR-type domain-containing protein</fullName>
    </recommendedName>
</protein>
<name>A0A315XPW5_9EURY</name>
<keyword evidence="2" id="KW-1185">Reference proteome</keyword>
<dbReference type="Proteomes" id="UP000251717">
    <property type="component" value="Unassembled WGS sequence"/>
</dbReference>
<gene>
    <name evidence="1" type="ORF">MBBTH_05310</name>
</gene>
<accession>A0A315XPW5</accession>
<reference evidence="1 2" key="1">
    <citation type="submission" date="2017-03" db="EMBL/GenBank/DDBJ databases">
        <title>Genome sequence of Methanobrevibacter thaueri.</title>
        <authorList>
            <person name="Poehlein A."/>
            <person name="Seedorf H."/>
            <person name="Daniel R."/>
        </authorList>
    </citation>
    <scope>NUCLEOTIDE SEQUENCE [LARGE SCALE GENOMIC DNA]</scope>
    <source>
        <strain evidence="1 2">DSM 11995</strain>
    </source>
</reference>
<sequence>MAHPHKDAIAKMPASALIGVIEESKMTYVRENLSIFLHESQIKLLKQVKKHEKPHHKKIRIKQFEKAKKDDLFNLHLGLYLKKYEKLAKLGLVEVDKQPNNGLEYDCTLTSEGIKILDEISDLERKWEDIVGISDSDAEVLKEIALNSFEISYRHKKKKGFIF</sequence>
<evidence type="ECO:0000313" key="2">
    <source>
        <dbReference type="Proteomes" id="UP000251717"/>
    </source>
</evidence>
<proteinExistence type="predicted"/>
<dbReference type="EMBL" id="MZGS01000016">
    <property type="protein sequence ID" value="PWB87944.1"/>
    <property type="molecule type" value="Genomic_DNA"/>
</dbReference>
<dbReference type="InterPro" id="IPR036388">
    <property type="entry name" value="WH-like_DNA-bd_sf"/>
</dbReference>
<dbReference type="AlphaFoldDB" id="A0A315XPW5"/>
<evidence type="ECO:0008006" key="3">
    <source>
        <dbReference type="Google" id="ProtNLM"/>
    </source>
</evidence>
<dbReference type="Gene3D" id="1.10.10.10">
    <property type="entry name" value="Winged helix-like DNA-binding domain superfamily/Winged helix DNA-binding domain"/>
    <property type="match status" value="1"/>
</dbReference>
<dbReference type="OrthoDB" id="77640at2157"/>
<organism evidence="1 2">
    <name type="scientific">Methanobrevibacter thaueri</name>
    <dbReference type="NCBI Taxonomy" id="190975"/>
    <lineage>
        <taxon>Archaea</taxon>
        <taxon>Methanobacteriati</taxon>
        <taxon>Methanobacteriota</taxon>
        <taxon>Methanomada group</taxon>
        <taxon>Methanobacteria</taxon>
        <taxon>Methanobacteriales</taxon>
        <taxon>Methanobacteriaceae</taxon>
        <taxon>Methanobrevibacter</taxon>
    </lineage>
</organism>
<comment type="caution">
    <text evidence="1">The sequence shown here is derived from an EMBL/GenBank/DDBJ whole genome shotgun (WGS) entry which is preliminary data.</text>
</comment>
<evidence type="ECO:0000313" key="1">
    <source>
        <dbReference type="EMBL" id="PWB87944.1"/>
    </source>
</evidence>
<dbReference type="RefSeq" id="WP_116591506.1">
    <property type="nucleotide sequence ID" value="NZ_MZGS01000016.1"/>
</dbReference>